<name>A0A2S5Z778_9GAMM</name>
<accession>A0A2S5Z778</accession>
<keyword evidence="2" id="KW-1185">Reference proteome</keyword>
<dbReference type="EMBL" id="PSSX01000016">
    <property type="protein sequence ID" value="PPI83168.1"/>
    <property type="molecule type" value="Genomic_DNA"/>
</dbReference>
<evidence type="ECO:0000313" key="1">
    <source>
        <dbReference type="EMBL" id="PPI83168.1"/>
    </source>
</evidence>
<organism evidence="1 2">
    <name type="scientific">Marinobacter maroccanus</name>
    <dbReference type="NCBI Taxonomy" id="2055143"/>
    <lineage>
        <taxon>Bacteria</taxon>
        <taxon>Pseudomonadati</taxon>
        <taxon>Pseudomonadota</taxon>
        <taxon>Gammaproteobacteria</taxon>
        <taxon>Pseudomonadales</taxon>
        <taxon>Marinobacteraceae</taxon>
        <taxon>Marinobacter</taxon>
    </lineage>
</organism>
<reference evidence="1 2" key="1">
    <citation type="submission" date="2018-01" db="EMBL/GenBank/DDBJ databases">
        <title>Complete genome sequences of the type strains of Marinobacter flavimaris and Marinobacter maroccanus.</title>
        <authorList>
            <person name="Palau M."/>
            <person name="Boujida N."/>
            <person name="Manresa A."/>
            <person name="Minana-Galbis D."/>
        </authorList>
    </citation>
    <scope>NUCLEOTIDE SEQUENCE [LARGE SCALE GENOMIC DNA]</scope>
    <source>
        <strain evidence="1 2">N4</strain>
    </source>
</reference>
<sequence length="100" mass="11355">MKFLIVGMFVVVVGFLIWRAKKNIDPKEQACAREIGKLLKSNPNAEPQFIANVFEKHNIPRSRCKSIGRMVMPQLAKQGLEPDDARIAMERVRAAYSRVS</sequence>
<dbReference type="Proteomes" id="UP000239917">
    <property type="component" value="Unassembled WGS sequence"/>
</dbReference>
<dbReference type="RefSeq" id="WP_104322737.1">
    <property type="nucleotide sequence ID" value="NZ_PSSX01000016.1"/>
</dbReference>
<protein>
    <submittedName>
        <fullName evidence="1">Uncharacterized protein</fullName>
    </submittedName>
</protein>
<dbReference type="AlphaFoldDB" id="A0A2S5Z778"/>
<gene>
    <name evidence="1" type="ORF">KEHDKFFH_15445</name>
</gene>
<evidence type="ECO:0000313" key="2">
    <source>
        <dbReference type="Proteomes" id="UP000239917"/>
    </source>
</evidence>
<proteinExistence type="predicted"/>
<comment type="caution">
    <text evidence="1">The sequence shown here is derived from an EMBL/GenBank/DDBJ whole genome shotgun (WGS) entry which is preliminary data.</text>
</comment>
<dbReference type="OrthoDB" id="6370345at2"/>